<dbReference type="OrthoDB" id="1724816at2759"/>
<dbReference type="GO" id="GO:0005524">
    <property type="term" value="F:ATP binding"/>
    <property type="evidence" value="ECO:0007669"/>
    <property type="project" value="UniProtKB-KW"/>
</dbReference>
<dbReference type="EMBL" id="CM008967">
    <property type="protein sequence ID" value="PNW82378.1"/>
    <property type="molecule type" value="Genomic_DNA"/>
</dbReference>
<feature type="binding site" evidence="7">
    <location>
        <begin position="911"/>
        <end position="913"/>
    </location>
    <ligand>
        <name>ATP</name>
        <dbReference type="ChEBI" id="CHEBI:30616"/>
    </ligand>
</feature>
<feature type="region of interest" description="Disordered" evidence="9">
    <location>
        <begin position="414"/>
        <end position="442"/>
    </location>
</feature>
<dbReference type="InterPro" id="IPR011009">
    <property type="entry name" value="Kinase-like_dom_sf"/>
</dbReference>
<feature type="region of interest" description="Disordered" evidence="9">
    <location>
        <begin position="29"/>
        <end position="60"/>
    </location>
</feature>
<evidence type="ECO:0000313" key="12">
    <source>
        <dbReference type="Proteomes" id="UP000006906"/>
    </source>
</evidence>
<evidence type="ECO:0000259" key="10">
    <source>
        <dbReference type="PROSITE" id="PS50011"/>
    </source>
</evidence>
<dbReference type="GeneID" id="5723532"/>
<feature type="region of interest" description="Disordered" evidence="9">
    <location>
        <begin position="116"/>
        <end position="138"/>
    </location>
</feature>
<keyword evidence="4" id="KW-0418">Kinase</keyword>
<dbReference type="GO" id="GO:0004683">
    <property type="term" value="F:calcium/calmodulin-dependent protein kinase activity"/>
    <property type="evidence" value="ECO:0000318"/>
    <property type="project" value="GO_Central"/>
</dbReference>
<evidence type="ECO:0000256" key="7">
    <source>
        <dbReference type="PIRSR" id="PIRSR630616-2"/>
    </source>
</evidence>
<feature type="compositionally biased region" description="Low complexity" evidence="9">
    <location>
        <begin position="34"/>
        <end position="46"/>
    </location>
</feature>
<organism evidence="11 12">
    <name type="scientific">Chlamydomonas reinhardtii</name>
    <name type="common">Chlamydomonas smithii</name>
    <dbReference type="NCBI Taxonomy" id="3055"/>
    <lineage>
        <taxon>Eukaryota</taxon>
        <taxon>Viridiplantae</taxon>
        <taxon>Chlorophyta</taxon>
        <taxon>core chlorophytes</taxon>
        <taxon>Chlorophyceae</taxon>
        <taxon>CS clade</taxon>
        <taxon>Chlamydomonadales</taxon>
        <taxon>Chlamydomonadaceae</taxon>
        <taxon>Chlamydomonas</taxon>
    </lineage>
</organism>
<feature type="compositionally biased region" description="Low complexity" evidence="9">
    <location>
        <begin position="555"/>
        <end position="565"/>
    </location>
</feature>
<keyword evidence="5 7" id="KW-0067">ATP-binding</keyword>
<evidence type="ECO:0000256" key="5">
    <source>
        <dbReference type="ARBA" id="ARBA00022840"/>
    </source>
</evidence>
<feature type="compositionally biased region" description="Basic residues" evidence="9">
    <location>
        <begin position="274"/>
        <end position="284"/>
    </location>
</feature>
<dbReference type="Gene3D" id="1.10.510.10">
    <property type="entry name" value="Transferase(Phosphotransferase) domain 1"/>
    <property type="match status" value="1"/>
</dbReference>
<dbReference type="AlphaFoldDB" id="A0A2K3DPE2"/>
<feature type="region of interest" description="Disordered" evidence="9">
    <location>
        <begin position="261"/>
        <end position="322"/>
    </location>
</feature>
<dbReference type="PROSITE" id="PS50011">
    <property type="entry name" value="PROTEIN_KINASE_DOM"/>
    <property type="match status" value="1"/>
</dbReference>
<feature type="compositionally biased region" description="Low complexity" evidence="9">
    <location>
        <begin position="150"/>
        <end position="164"/>
    </location>
</feature>
<evidence type="ECO:0000256" key="4">
    <source>
        <dbReference type="ARBA" id="ARBA00022777"/>
    </source>
</evidence>
<dbReference type="SMART" id="SM00220">
    <property type="entry name" value="S_TKc"/>
    <property type="match status" value="1"/>
</dbReference>
<proteinExistence type="predicted"/>
<keyword evidence="1" id="KW-0723">Serine/threonine-protein kinase</keyword>
<dbReference type="FunFam" id="3.30.200.20:FF:000042">
    <property type="entry name" value="Aurora kinase A"/>
    <property type="match status" value="1"/>
</dbReference>
<dbReference type="GO" id="GO:0005516">
    <property type="term" value="F:calmodulin binding"/>
    <property type="evidence" value="ECO:0000318"/>
    <property type="project" value="GO_Central"/>
</dbReference>
<feature type="region of interest" description="Disordered" evidence="9">
    <location>
        <begin position="150"/>
        <end position="172"/>
    </location>
</feature>
<feature type="compositionally biased region" description="Low complexity" evidence="9">
    <location>
        <begin position="414"/>
        <end position="426"/>
    </location>
</feature>
<feature type="domain" description="Protein kinase" evidence="10">
    <location>
        <begin position="834"/>
        <end position="1138"/>
    </location>
</feature>
<keyword evidence="2" id="KW-0808">Transferase</keyword>
<name>A0A2K3DPE2_CHLRE</name>
<evidence type="ECO:0000256" key="2">
    <source>
        <dbReference type="ARBA" id="ARBA00022679"/>
    </source>
</evidence>
<dbReference type="Proteomes" id="UP000006906">
    <property type="component" value="Chromosome 6"/>
</dbReference>
<dbReference type="Pfam" id="PF00069">
    <property type="entry name" value="Pkinase"/>
    <property type="match status" value="1"/>
</dbReference>
<dbReference type="SUPFAM" id="SSF56112">
    <property type="entry name" value="Protein kinase-like (PK-like)"/>
    <property type="match status" value="1"/>
</dbReference>
<gene>
    <name evidence="11" type="ORF">CHLRE_06g278265v5</name>
</gene>
<accession>A0A2K3DPE2</accession>
<protein>
    <recommendedName>
        <fullName evidence="10">Protein kinase domain-containing protein</fullName>
    </recommendedName>
</protein>
<dbReference type="Gramene" id="PNW82378">
    <property type="protein sequence ID" value="PNW82378"/>
    <property type="gene ID" value="CHLRE_06g278265v5"/>
</dbReference>
<feature type="region of interest" description="Disordered" evidence="9">
    <location>
        <begin position="187"/>
        <end position="206"/>
    </location>
</feature>
<dbReference type="PROSITE" id="PS00108">
    <property type="entry name" value="PROTEIN_KINASE_ST"/>
    <property type="match status" value="1"/>
</dbReference>
<keyword evidence="12" id="KW-1185">Reference proteome</keyword>
<dbReference type="RefSeq" id="XP_042923885.1">
    <property type="nucleotide sequence ID" value="XM_043063182.1"/>
</dbReference>
<keyword evidence="3 7" id="KW-0547">Nucleotide-binding</keyword>
<evidence type="ECO:0000256" key="1">
    <source>
        <dbReference type="ARBA" id="ARBA00022527"/>
    </source>
</evidence>
<sequence>MAPEIGKLAAGDVCNVSLNKGLRNMLLEQDTERTSSSSAVTASTHTCQGDQSHVRRARRPTPWPQANLLSLGAATCADPAVSGTPALLSPEPRPTKDKSSILRSLKKMIFRRSCGAGDAYSSEPANQVHGGPSRGASLLDANTSQLLPAASRGAAAATSNSGGRSYRRPPAKCQSAAITTAVTCCRRRGGGTDSSSSQHGGGDNCDAAVAPSPIAIPQHETAAAAMPTPGSAAAASLSSLAGGGGIASGAAVNGGGGDGAGNGVGRKAGDGHNNRRNRSSRLHTLRILFNPSFRRAMSSDPHSSPMSASSPMPLGGGGGGASAYVSDADSSVGGGGGSVGGSAHRKHFAAAVAEETASSGALAAAGRSLCGIRHHPQQDSAFGGGHEARTCWAATSPPDAAAAVSIFSSTALEAAKAPPRTPTADTAGGGGALQHSQSANLASMPSPTTLKTHLERGGGTGGSCHAGTAFYSISQACSWQAAAALLQLGSGGLLSTQENRIAEDSPMHCWDVRGSPTAAVAPPVLPGVSSSGWLDRIVKPQQQQQQQQHGANQCSSSSSSSSSRSPQPPASTPPTAAVAMGPMPGAAEPPLPPPPPVLMDATAAAVATAALLPGAAAAITTARAAAITTTCSSSTGSPTDIWQQPHLGIAGPTPSAVSAAAASSRSSSRSSGGHAFHLLRLQLQAAHQMQQLEARRQQAPYELHLQEWHVEDMLEGLEAGEGGEVGGVPLPPSMSSAPAAACVGDEDVVPSPPSPPPPPAEWEVAALQRQQEAMAAQAAAAWRPPQPQHAVAPAAGAEAAAGHADVMHESAVLLGTNPALPCTMHRRCWALSDYAVTKRLYKGSLSSVYRATCKRSGIVVALKVFFRSRVSANALHVAKREVALHLPLVHPNIIMLYAAFYDANHLVLVQEYAPRGDLYGIHRRMGSRLTEKQVTELVLGPFLDALVYLHSRGVVHRDIKPENILYMEDWTPKLADFGVSINLAEERAVTRTGTKGYMAPEVLRCPLKHTHDENKDNEQLAYTSAVDIWSVGILAYELLVGFPPHLTTTTPLTPTPPDAAVAATGTAVVQQAGEQLQQQVASGSGNAAAGTHMTQAHPDPLSLPVSVSEVALDFIGSALAQAPGDRPTARQLLQHAWLARAVRVQGRARITQECIS</sequence>
<dbReference type="PANTHER" id="PTHR24350">
    <property type="entry name" value="SERINE/THREONINE-PROTEIN KINASE IAL-RELATED"/>
    <property type="match status" value="1"/>
</dbReference>
<dbReference type="GO" id="GO:0005634">
    <property type="term" value="C:nucleus"/>
    <property type="evidence" value="ECO:0000318"/>
    <property type="project" value="GO_Central"/>
</dbReference>
<feature type="cross-link" description="Glycyl lysine isopeptide (Lys-Gly) (interchain with G-Cter in SUMO2)" evidence="8">
    <location>
        <position position="960"/>
    </location>
</feature>
<feature type="binding site" evidence="7">
    <location>
        <begin position="962"/>
        <end position="963"/>
    </location>
    <ligand>
        <name>ATP</name>
        <dbReference type="ChEBI" id="CHEBI:30616"/>
    </ligand>
</feature>
<dbReference type="InterPro" id="IPR008271">
    <property type="entry name" value="Ser/Thr_kinase_AS"/>
</dbReference>
<dbReference type="Gene3D" id="3.30.200.20">
    <property type="entry name" value="Phosphorylase Kinase, domain 1"/>
    <property type="match status" value="1"/>
</dbReference>
<dbReference type="KEGG" id="cre:CHLRE_06g278265v5"/>
<dbReference type="GO" id="GO:0009931">
    <property type="term" value="F:calcium-dependent protein serine/threonine kinase activity"/>
    <property type="evidence" value="ECO:0000318"/>
    <property type="project" value="GO_Central"/>
</dbReference>
<dbReference type="InterPro" id="IPR000719">
    <property type="entry name" value="Prot_kinase_dom"/>
</dbReference>
<evidence type="ECO:0000256" key="9">
    <source>
        <dbReference type="SAM" id="MobiDB-lite"/>
    </source>
</evidence>
<evidence type="ECO:0000313" key="11">
    <source>
        <dbReference type="EMBL" id="PNW82378.1"/>
    </source>
</evidence>
<dbReference type="InterPro" id="IPR030616">
    <property type="entry name" value="Aur-like"/>
</dbReference>
<feature type="binding site" evidence="7">
    <location>
        <position position="863"/>
    </location>
    <ligand>
        <name>ATP</name>
        <dbReference type="ChEBI" id="CHEBI:30616"/>
    </ligand>
</feature>
<evidence type="ECO:0000256" key="3">
    <source>
        <dbReference type="ARBA" id="ARBA00022741"/>
    </source>
</evidence>
<feature type="region of interest" description="Disordered" evidence="9">
    <location>
        <begin position="539"/>
        <end position="595"/>
    </location>
</feature>
<dbReference type="GO" id="GO:0005737">
    <property type="term" value="C:cytoplasm"/>
    <property type="evidence" value="ECO:0000318"/>
    <property type="project" value="GO_Central"/>
</dbReference>
<feature type="active site" description="Proton acceptor" evidence="6">
    <location>
        <position position="958"/>
    </location>
</feature>
<feature type="binding site" evidence="7">
    <location>
        <position position="976"/>
    </location>
    <ligand>
        <name>ATP</name>
        <dbReference type="ChEBI" id="CHEBI:30616"/>
    </ligand>
</feature>
<evidence type="ECO:0000256" key="8">
    <source>
        <dbReference type="PIRSR" id="PIRSR630616-3"/>
    </source>
</evidence>
<feature type="compositionally biased region" description="Low complexity" evidence="9">
    <location>
        <begin position="296"/>
        <end position="313"/>
    </location>
</feature>
<dbReference type="InParanoid" id="A0A2K3DPE2"/>
<dbReference type="GO" id="GO:0035556">
    <property type="term" value="P:intracellular signal transduction"/>
    <property type="evidence" value="ECO:0000318"/>
    <property type="project" value="GO_Central"/>
</dbReference>
<reference evidence="11 12" key="1">
    <citation type="journal article" date="2007" name="Science">
        <title>The Chlamydomonas genome reveals the evolution of key animal and plant functions.</title>
        <authorList>
            <person name="Merchant S.S."/>
            <person name="Prochnik S.E."/>
            <person name="Vallon O."/>
            <person name="Harris E.H."/>
            <person name="Karpowicz S.J."/>
            <person name="Witman G.B."/>
            <person name="Terry A."/>
            <person name="Salamov A."/>
            <person name="Fritz-Laylin L.K."/>
            <person name="Marechal-Drouard L."/>
            <person name="Marshall W.F."/>
            <person name="Qu L.H."/>
            <person name="Nelson D.R."/>
            <person name="Sanderfoot A.A."/>
            <person name="Spalding M.H."/>
            <person name="Kapitonov V.V."/>
            <person name="Ren Q."/>
            <person name="Ferris P."/>
            <person name="Lindquist E."/>
            <person name="Shapiro H."/>
            <person name="Lucas S.M."/>
            <person name="Grimwood J."/>
            <person name="Schmutz J."/>
            <person name="Cardol P."/>
            <person name="Cerutti H."/>
            <person name="Chanfreau G."/>
            <person name="Chen C.L."/>
            <person name="Cognat V."/>
            <person name="Croft M.T."/>
            <person name="Dent R."/>
            <person name="Dutcher S."/>
            <person name="Fernandez E."/>
            <person name="Fukuzawa H."/>
            <person name="Gonzalez-Ballester D."/>
            <person name="Gonzalez-Halphen D."/>
            <person name="Hallmann A."/>
            <person name="Hanikenne M."/>
            <person name="Hippler M."/>
            <person name="Inwood W."/>
            <person name="Jabbari K."/>
            <person name="Kalanon M."/>
            <person name="Kuras R."/>
            <person name="Lefebvre P.A."/>
            <person name="Lemaire S.D."/>
            <person name="Lobanov A.V."/>
            <person name="Lohr M."/>
            <person name="Manuell A."/>
            <person name="Meier I."/>
            <person name="Mets L."/>
            <person name="Mittag M."/>
            <person name="Mittelmeier T."/>
            <person name="Moroney J.V."/>
            <person name="Moseley J."/>
            <person name="Napoli C."/>
            <person name="Nedelcu A.M."/>
            <person name="Niyogi K."/>
            <person name="Novoselov S.V."/>
            <person name="Paulsen I.T."/>
            <person name="Pazour G."/>
            <person name="Purton S."/>
            <person name="Ral J.P."/>
            <person name="Riano-Pachon D.M."/>
            <person name="Riekhof W."/>
            <person name="Rymarquis L."/>
            <person name="Schroda M."/>
            <person name="Stern D."/>
            <person name="Umen J."/>
            <person name="Willows R."/>
            <person name="Wilson N."/>
            <person name="Zimmer S.L."/>
            <person name="Allmer J."/>
            <person name="Balk J."/>
            <person name="Bisova K."/>
            <person name="Chen C.J."/>
            <person name="Elias M."/>
            <person name="Gendler K."/>
            <person name="Hauser C."/>
            <person name="Lamb M.R."/>
            <person name="Ledford H."/>
            <person name="Long J.C."/>
            <person name="Minagawa J."/>
            <person name="Page M.D."/>
            <person name="Pan J."/>
            <person name="Pootakham W."/>
            <person name="Roje S."/>
            <person name="Rose A."/>
            <person name="Stahlberg E."/>
            <person name="Terauchi A.M."/>
            <person name="Yang P."/>
            <person name="Ball S."/>
            <person name="Bowler C."/>
            <person name="Dieckmann C.L."/>
            <person name="Gladyshev V.N."/>
            <person name="Green P."/>
            <person name="Jorgensen R."/>
            <person name="Mayfield S."/>
            <person name="Mueller-Roeber B."/>
            <person name="Rajamani S."/>
            <person name="Sayre R.T."/>
            <person name="Brokstein P."/>
            <person name="Dubchak I."/>
            <person name="Goodstein D."/>
            <person name="Hornick L."/>
            <person name="Huang Y.W."/>
            <person name="Jhaveri J."/>
            <person name="Luo Y."/>
            <person name="Martinez D."/>
            <person name="Ngau W.C."/>
            <person name="Otillar B."/>
            <person name="Poliakov A."/>
            <person name="Porter A."/>
            <person name="Szajkowski L."/>
            <person name="Werner G."/>
            <person name="Zhou K."/>
            <person name="Grigoriev I.V."/>
            <person name="Rokhsar D.S."/>
            <person name="Grossman A.R."/>
        </authorList>
    </citation>
    <scope>NUCLEOTIDE SEQUENCE [LARGE SCALE GENOMIC DNA]</scope>
    <source>
        <strain evidence="12">CC-503</strain>
    </source>
</reference>
<evidence type="ECO:0000256" key="6">
    <source>
        <dbReference type="PIRSR" id="PIRSR630616-1"/>
    </source>
</evidence>
<feature type="compositionally biased region" description="Low complexity" evidence="9">
    <location>
        <begin position="573"/>
        <end position="586"/>
    </location>
</feature>
<dbReference type="STRING" id="3055.A0A2K3DPE2"/>